<dbReference type="PANTHER" id="PTHR42837:SF2">
    <property type="entry name" value="MEMBRANE METALLOPROTEASE ARASP2, CHLOROPLASTIC-RELATED"/>
    <property type="match status" value="1"/>
</dbReference>
<feature type="transmembrane region" description="Helical" evidence="11">
    <location>
        <begin position="90"/>
        <end position="115"/>
    </location>
</feature>
<dbReference type="Pfam" id="PF17820">
    <property type="entry name" value="PDZ_6"/>
    <property type="match status" value="1"/>
</dbReference>
<dbReference type="InterPro" id="IPR001478">
    <property type="entry name" value="PDZ"/>
</dbReference>
<dbReference type="Gene3D" id="2.30.42.10">
    <property type="match status" value="1"/>
</dbReference>
<dbReference type="AlphaFoldDB" id="A0A238Y364"/>
<dbReference type="RefSeq" id="WP_089271532.1">
    <property type="nucleotide sequence ID" value="NZ_FZOC01000001.1"/>
</dbReference>
<gene>
    <name evidence="13" type="ORF">SAMN04488503_0590</name>
</gene>
<dbReference type="SMART" id="SM00228">
    <property type="entry name" value="PDZ"/>
    <property type="match status" value="1"/>
</dbReference>
<evidence type="ECO:0000313" key="14">
    <source>
        <dbReference type="Proteomes" id="UP000198324"/>
    </source>
</evidence>
<sequence>MGVIAIVLVLGGLIFFHELGHFLVARMFGIGVKAFALGFGPKIASFRSGMTEYRLCAVPLGGYVMLAGESPEHDEEPAIPKDLLFSLRPVWQRMCVVAAGPVFNFLLAWGIYWALFATQGQMGLAPTIGQVLPDSPAARAGLKEGDNVLTINGRSVTFWDDLTDQIQNSKDRPIALAIKRDREHVSLEVTPELRQRKNVFGETVTVPMLGIVAAKEIVTMELSAGQSLVLSAKETWRAIVNMVMALVKMIERVIPAESIGGPILIAQLINREAQEGIVGLLALAAALSANLGFVNLLPIPVLDGGHLVLFSLEAVTRKPLSLRARAAAMRVGIALLAALMLFATYNDLRRLFQ</sequence>
<dbReference type="GO" id="GO:0004222">
    <property type="term" value="F:metalloendopeptidase activity"/>
    <property type="evidence" value="ECO:0007669"/>
    <property type="project" value="InterPro"/>
</dbReference>
<evidence type="ECO:0000313" key="13">
    <source>
        <dbReference type="EMBL" id="SNR64749.1"/>
    </source>
</evidence>
<comment type="similarity">
    <text evidence="3 11">Belongs to the peptidase M50B family.</text>
</comment>
<dbReference type="Proteomes" id="UP000198324">
    <property type="component" value="Unassembled WGS sequence"/>
</dbReference>
<keyword evidence="14" id="KW-1185">Reference proteome</keyword>
<reference evidence="13 14" key="1">
    <citation type="submission" date="2017-06" db="EMBL/GenBank/DDBJ databases">
        <authorList>
            <person name="Kim H.J."/>
            <person name="Triplett B.A."/>
        </authorList>
    </citation>
    <scope>NUCLEOTIDE SEQUENCE [LARGE SCALE GENOMIC DNA]</scope>
    <source>
        <strain evidence="13 14">DSM 13116</strain>
    </source>
</reference>
<dbReference type="GO" id="GO:0006508">
    <property type="term" value="P:proteolysis"/>
    <property type="evidence" value="ECO:0007669"/>
    <property type="project" value="UniProtKB-KW"/>
</dbReference>
<evidence type="ECO:0000256" key="2">
    <source>
        <dbReference type="ARBA" id="ARBA00004141"/>
    </source>
</evidence>
<evidence type="ECO:0000256" key="6">
    <source>
        <dbReference type="ARBA" id="ARBA00022801"/>
    </source>
</evidence>
<keyword evidence="11" id="KW-0479">Metal-binding</keyword>
<dbReference type="OrthoDB" id="9782003at2"/>
<dbReference type="InterPro" id="IPR004387">
    <property type="entry name" value="Pept_M50_Zn"/>
</dbReference>
<dbReference type="InterPro" id="IPR008915">
    <property type="entry name" value="Peptidase_M50"/>
</dbReference>
<organism evidence="13 14">
    <name type="scientific">Humidesulfovibrio mexicanus</name>
    <dbReference type="NCBI Taxonomy" id="147047"/>
    <lineage>
        <taxon>Bacteria</taxon>
        <taxon>Pseudomonadati</taxon>
        <taxon>Thermodesulfobacteriota</taxon>
        <taxon>Desulfovibrionia</taxon>
        <taxon>Desulfovibrionales</taxon>
        <taxon>Desulfovibrionaceae</taxon>
        <taxon>Humidesulfovibrio</taxon>
    </lineage>
</organism>
<keyword evidence="10 11" id="KW-0472">Membrane</keyword>
<evidence type="ECO:0000256" key="8">
    <source>
        <dbReference type="ARBA" id="ARBA00022989"/>
    </source>
</evidence>
<feature type="transmembrane region" description="Helical" evidence="11">
    <location>
        <begin position="277"/>
        <end position="302"/>
    </location>
</feature>
<dbReference type="SUPFAM" id="SSF50156">
    <property type="entry name" value="PDZ domain-like"/>
    <property type="match status" value="1"/>
</dbReference>
<dbReference type="InterPro" id="IPR036034">
    <property type="entry name" value="PDZ_sf"/>
</dbReference>
<evidence type="ECO:0000256" key="10">
    <source>
        <dbReference type="ARBA" id="ARBA00023136"/>
    </source>
</evidence>
<keyword evidence="4 13" id="KW-0645">Protease</keyword>
<evidence type="ECO:0000256" key="1">
    <source>
        <dbReference type="ARBA" id="ARBA00001947"/>
    </source>
</evidence>
<keyword evidence="9 11" id="KW-0482">Metalloprotease</keyword>
<proteinExistence type="inferred from homology"/>
<evidence type="ECO:0000256" key="5">
    <source>
        <dbReference type="ARBA" id="ARBA00022692"/>
    </source>
</evidence>
<dbReference type="Pfam" id="PF02163">
    <property type="entry name" value="Peptidase_M50"/>
    <property type="match status" value="1"/>
</dbReference>
<evidence type="ECO:0000256" key="11">
    <source>
        <dbReference type="RuleBase" id="RU362031"/>
    </source>
</evidence>
<protein>
    <recommendedName>
        <fullName evidence="11">Zinc metalloprotease</fullName>
        <ecNumber evidence="11">3.4.24.-</ecNumber>
    </recommendedName>
</protein>
<dbReference type="EC" id="3.4.24.-" evidence="11"/>
<dbReference type="GO" id="GO:0016020">
    <property type="term" value="C:membrane"/>
    <property type="evidence" value="ECO:0007669"/>
    <property type="project" value="UniProtKB-SubCell"/>
</dbReference>
<keyword evidence="8 11" id="KW-1133">Transmembrane helix</keyword>
<keyword evidence="6 11" id="KW-0378">Hydrolase</keyword>
<keyword evidence="7 11" id="KW-0862">Zinc</keyword>
<name>A0A238Y364_9BACT</name>
<dbReference type="EMBL" id="FZOC01000001">
    <property type="protein sequence ID" value="SNR64749.1"/>
    <property type="molecule type" value="Genomic_DNA"/>
</dbReference>
<evidence type="ECO:0000256" key="3">
    <source>
        <dbReference type="ARBA" id="ARBA00007931"/>
    </source>
</evidence>
<evidence type="ECO:0000259" key="12">
    <source>
        <dbReference type="PROSITE" id="PS50106"/>
    </source>
</evidence>
<evidence type="ECO:0000256" key="9">
    <source>
        <dbReference type="ARBA" id="ARBA00023049"/>
    </source>
</evidence>
<dbReference type="InterPro" id="IPR041489">
    <property type="entry name" value="PDZ_6"/>
</dbReference>
<evidence type="ECO:0000256" key="7">
    <source>
        <dbReference type="ARBA" id="ARBA00022833"/>
    </source>
</evidence>
<comment type="cofactor">
    <cofactor evidence="1 11">
        <name>Zn(2+)</name>
        <dbReference type="ChEBI" id="CHEBI:29105"/>
    </cofactor>
</comment>
<feature type="transmembrane region" description="Helical" evidence="11">
    <location>
        <begin position="322"/>
        <end position="345"/>
    </location>
</feature>
<dbReference type="PROSITE" id="PS50106">
    <property type="entry name" value="PDZ"/>
    <property type="match status" value="1"/>
</dbReference>
<comment type="subcellular location">
    <subcellularLocation>
        <location evidence="2">Membrane</location>
        <topology evidence="2">Multi-pass membrane protein</topology>
    </subcellularLocation>
</comment>
<feature type="domain" description="PDZ" evidence="12">
    <location>
        <begin position="128"/>
        <end position="193"/>
    </location>
</feature>
<dbReference type="CDD" id="cd06163">
    <property type="entry name" value="S2P-M50_PDZ_RseP-like"/>
    <property type="match status" value="1"/>
</dbReference>
<accession>A0A238Y364</accession>
<dbReference type="NCBIfam" id="TIGR00054">
    <property type="entry name" value="RIP metalloprotease RseP"/>
    <property type="match status" value="1"/>
</dbReference>
<keyword evidence="5 11" id="KW-0812">Transmembrane</keyword>
<evidence type="ECO:0000256" key="4">
    <source>
        <dbReference type="ARBA" id="ARBA00022670"/>
    </source>
</evidence>
<dbReference type="PANTHER" id="PTHR42837">
    <property type="entry name" value="REGULATOR OF SIGMA-E PROTEASE RSEP"/>
    <property type="match status" value="1"/>
</dbReference>
<dbReference type="GO" id="GO:0046872">
    <property type="term" value="F:metal ion binding"/>
    <property type="evidence" value="ECO:0007669"/>
    <property type="project" value="UniProtKB-KW"/>
</dbReference>
<dbReference type="CDD" id="cd23081">
    <property type="entry name" value="cpPDZ_EcRseP-like"/>
    <property type="match status" value="1"/>
</dbReference>